<sequence>MSSLWSILEPKYLILMTTFCLFSNAYRIDKQTARYIRPECLPNESCLYSALGYRFEMCTCPGLLQPKPCQANRSNAAFSFGVTYNFCSESQHIPNCKPEEDSMTVEGLRTFIHCTCNEESNSVLRARTLPDTSMTIFVCTQQEIIET</sequence>
<reference evidence="3" key="1">
    <citation type="submission" date="2022-11" db="UniProtKB">
        <authorList>
            <consortium name="WormBaseParasite"/>
        </authorList>
    </citation>
    <scope>IDENTIFICATION</scope>
</reference>
<dbReference type="AlphaFoldDB" id="A0A915EE07"/>
<keyword evidence="1" id="KW-1133">Transmembrane helix</keyword>
<evidence type="ECO:0000313" key="3">
    <source>
        <dbReference type="WBParaSite" id="jg5121"/>
    </source>
</evidence>
<accession>A0A915EE07</accession>
<organism evidence="2 3">
    <name type="scientific">Ditylenchus dipsaci</name>
    <dbReference type="NCBI Taxonomy" id="166011"/>
    <lineage>
        <taxon>Eukaryota</taxon>
        <taxon>Metazoa</taxon>
        <taxon>Ecdysozoa</taxon>
        <taxon>Nematoda</taxon>
        <taxon>Chromadorea</taxon>
        <taxon>Rhabditida</taxon>
        <taxon>Tylenchina</taxon>
        <taxon>Tylenchomorpha</taxon>
        <taxon>Sphaerularioidea</taxon>
        <taxon>Anguinidae</taxon>
        <taxon>Anguininae</taxon>
        <taxon>Ditylenchus</taxon>
    </lineage>
</organism>
<dbReference type="Proteomes" id="UP000887574">
    <property type="component" value="Unplaced"/>
</dbReference>
<dbReference type="WBParaSite" id="jg5121">
    <property type="protein sequence ID" value="jg5121"/>
    <property type="gene ID" value="jg5121"/>
</dbReference>
<keyword evidence="2" id="KW-1185">Reference proteome</keyword>
<evidence type="ECO:0000313" key="2">
    <source>
        <dbReference type="Proteomes" id="UP000887574"/>
    </source>
</evidence>
<proteinExistence type="predicted"/>
<protein>
    <submittedName>
        <fullName evidence="3">Uncharacterized protein</fullName>
    </submittedName>
</protein>
<feature type="transmembrane region" description="Helical" evidence="1">
    <location>
        <begin position="12"/>
        <end position="28"/>
    </location>
</feature>
<name>A0A915EE07_9BILA</name>
<evidence type="ECO:0000256" key="1">
    <source>
        <dbReference type="SAM" id="Phobius"/>
    </source>
</evidence>
<keyword evidence="1" id="KW-0812">Transmembrane</keyword>
<keyword evidence="1" id="KW-0472">Membrane</keyword>